<proteinExistence type="predicted"/>
<dbReference type="RefSeq" id="WP_196284066.1">
    <property type="nucleotide sequence ID" value="NZ_JADQDQ010000016.1"/>
</dbReference>
<keyword evidence="3" id="KW-1185">Reference proteome</keyword>
<feature type="transmembrane region" description="Helical" evidence="1">
    <location>
        <begin position="62"/>
        <end position="79"/>
    </location>
</feature>
<evidence type="ECO:0000313" key="2">
    <source>
        <dbReference type="EMBL" id="MBF9239716.1"/>
    </source>
</evidence>
<gene>
    <name evidence="2" type="ORF">I2I05_20150</name>
</gene>
<keyword evidence="1" id="KW-1133">Transmembrane helix</keyword>
<accession>A0ABS0IMX1</accession>
<feature type="transmembrane region" description="Helical" evidence="1">
    <location>
        <begin position="31"/>
        <end position="50"/>
    </location>
</feature>
<reference evidence="2 3" key="1">
    <citation type="submission" date="2020-11" db="EMBL/GenBank/DDBJ databases">
        <authorList>
            <person name="Kim M.K."/>
        </authorList>
    </citation>
    <scope>NUCLEOTIDE SEQUENCE [LARGE SCALE GENOMIC DNA]</scope>
    <source>
        <strain evidence="2 3">BT683</strain>
    </source>
</reference>
<dbReference type="EMBL" id="JADQDQ010000016">
    <property type="protein sequence ID" value="MBF9239716.1"/>
    <property type="molecule type" value="Genomic_DNA"/>
</dbReference>
<keyword evidence="1" id="KW-0812">Transmembrane</keyword>
<protein>
    <submittedName>
        <fullName evidence="2">Uncharacterized protein</fullName>
    </submittedName>
</protein>
<dbReference type="Proteomes" id="UP000597617">
    <property type="component" value="Unassembled WGS sequence"/>
</dbReference>
<feature type="transmembrane region" description="Helical" evidence="1">
    <location>
        <begin position="91"/>
        <end position="108"/>
    </location>
</feature>
<keyword evidence="1" id="KW-0472">Membrane</keyword>
<evidence type="ECO:0000256" key="1">
    <source>
        <dbReference type="SAM" id="Phobius"/>
    </source>
</evidence>
<comment type="caution">
    <text evidence="2">The sequence shown here is derived from an EMBL/GenBank/DDBJ whole genome shotgun (WGS) entry which is preliminary data.</text>
</comment>
<organism evidence="2 3">
    <name type="scientific">Hymenobacter jeongseonensis</name>
    <dbReference type="NCBI Taxonomy" id="2791027"/>
    <lineage>
        <taxon>Bacteria</taxon>
        <taxon>Pseudomonadati</taxon>
        <taxon>Bacteroidota</taxon>
        <taxon>Cytophagia</taxon>
        <taxon>Cytophagales</taxon>
        <taxon>Hymenobacteraceae</taxon>
        <taxon>Hymenobacter</taxon>
    </lineage>
</organism>
<evidence type="ECO:0000313" key="3">
    <source>
        <dbReference type="Proteomes" id="UP000597617"/>
    </source>
</evidence>
<sequence>MNPQFHVRQRTFDGNSTPSLILTGTTSRFKLRGLSGIVLIALGIGLACTFNKTSDWPAEMKTVAIATAYFAAVGGAALFSSFTHQLEFKQMKTNLLGMAGFLFMLLLLKL</sequence>
<name>A0ABS0IMX1_9BACT</name>